<feature type="compositionally biased region" description="Polar residues" evidence="2">
    <location>
        <begin position="37"/>
        <end position="58"/>
    </location>
</feature>
<dbReference type="InterPro" id="IPR059179">
    <property type="entry name" value="MLKL-like_MCAfunc"/>
</dbReference>
<dbReference type="PROSITE" id="PS50011">
    <property type="entry name" value="PROTEIN_KINASE_DOM"/>
    <property type="match status" value="1"/>
</dbReference>
<dbReference type="Gene3D" id="1.10.510.10">
    <property type="entry name" value="Transferase(Phosphotransferase) domain 1"/>
    <property type="match status" value="1"/>
</dbReference>
<dbReference type="AlphaFoldDB" id="A0A8H3CKE8"/>
<sequence length="532" mass="59259">MASKLLKVLSSSTQGSQSSRPVSVASALSDAGDTTMEDGTNSANESVLQLSHSRTSSVGGDRKPQNELRALASLASQCALSLIEVADELKPVPYIGPLVECLTLVFRAVERTRVNKEQWKLLQGRCVMVLRIGGAQVMNNGHQHYPGLVEAARELENTLDEITKRVEHYNQMKDTFTLLKHQTISEEIERFFGKLDYCLRLFSYSADVAQAQWIGQFRAVREQEQRNIERLQDELTDMKVDIQGIDHKGNLVLSKIDKIDEALRQVLDNKSAILQAQSTTTADTYIDAQQIIRTILSVTKLQLPPKLLLGKQCILDANVPIQTGITCDVYLASFLGGEKVAKKVFRLGISDQKSVDKYASRFLRIAELWSKLRSDYTLPFYGIGMEPSGRNNHFQLYMVSPWMKNFDAMTYLDRYRDNSGVKKNILQIVTDAALGLQYLHKRLPPVVHSGMKGSNILISDSGGGVLGGFGLTKALENDEDPELPVVMTGKTEAQRWMAPEMFGDGELVLTTHCDVWGWAMATLEVNLFSVLP</sequence>
<feature type="domain" description="Protein kinase" evidence="3">
    <location>
        <begin position="315"/>
        <end position="532"/>
    </location>
</feature>
<dbReference type="Proteomes" id="UP000663840">
    <property type="component" value="Unassembled WGS sequence"/>
</dbReference>
<keyword evidence="1" id="KW-0175">Coiled coil</keyword>
<dbReference type="InterPro" id="IPR000719">
    <property type="entry name" value="Prot_kinase_dom"/>
</dbReference>
<dbReference type="InterPro" id="IPR051681">
    <property type="entry name" value="Ser/Thr_Kinases-Pseudokinases"/>
</dbReference>
<comment type="caution">
    <text evidence="4">The sequence shown here is derived from an EMBL/GenBank/DDBJ whole genome shotgun (WGS) entry which is preliminary data.</text>
</comment>
<evidence type="ECO:0000256" key="2">
    <source>
        <dbReference type="SAM" id="MobiDB-lite"/>
    </source>
</evidence>
<reference evidence="4" key="1">
    <citation type="submission" date="2021-01" db="EMBL/GenBank/DDBJ databases">
        <authorList>
            <person name="Kaushik A."/>
        </authorList>
    </citation>
    <scope>NUCLEOTIDE SEQUENCE</scope>
    <source>
        <strain evidence="4">AG1-1A</strain>
    </source>
</reference>
<dbReference type="GO" id="GO:0004674">
    <property type="term" value="F:protein serine/threonine kinase activity"/>
    <property type="evidence" value="ECO:0007669"/>
    <property type="project" value="TreeGrafter"/>
</dbReference>
<evidence type="ECO:0000256" key="1">
    <source>
        <dbReference type="SAM" id="Coils"/>
    </source>
</evidence>
<dbReference type="CDD" id="cd21037">
    <property type="entry name" value="MLKL_NTD"/>
    <property type="match status" value="1"/>
</dbReference>
<name>A0A8H3CKE8_9AGAM</name>
<dbReference type="PANTHER" id="PTHR44329">
    <property type="entry name" value="SERINE/THREONINE-PROTEIN KINASE TNNI3K-RELATED"/>
    <property type="match status" value="1"/>
</dbReference>
<dbReference type="InterPro" id="IPR036537">
    <property type="entry name" value="Adaptor_Cbl_N_dom_sf"/>
</dbReference>
<proteinExistence type="predicted"/>
<accession>A0A8H3CKE8</accession>
<feature type="compositionally biased region" description="Low complexity" evidence="2">
    <location>
        <begin position="10"/>
        <end position="19"/>
    </location>
</feature>
<organism evidence="4 5">
    <name type="scientific">Rhizoctonia solani</name>
    <dbReference type="NCBI Taxonomy" id="456999"/>
    <lineage>
        <taxon>Eukaryota</taxon>
        <taxon>Fungi</taxon>
        <taxon>Dikarya</taxon>
        <taxon>Basidiomycota</taxon>
        <taxon>Agaricomycotina</taxon>
        <taxon>Agaricomycetes</taxon>
        <taxon>Cantharellales</taxon>
        <taxon>Ceratobasidiaceae</taxon>
        <taxon>Rhizoctonia</taxon>
    </lineage>
</organism>
<dbReference type="InterPro" id="IPR001245">
    <property type="entry name" value="Ser-Thr/Tyr_kinase_cat_dom"/>
</dbReference>
<feature type="coiled-coil region" evidence="1">
    <location>
        <begin position="214"/>
        <end position="248"/>
    </location>
</feature>
<dbReference type="Pfam" id="PF07714">
    <property type="entry name" value="PK_Tyr_Ser-Thr"/>
    <property type="match status" value="1"/>
</dbReference>
<dbReference type="GO" id="GO:0005524">
    <property type="term" value="F:ATP binding"/>
    <property type="evidence" value="ECO:0007669"/>
    <property type="project" value="InterPro"/>
</dbReference>
<dbReference type="InterPro" id="IPR011009">
    <property type="entry name" value="Kinase-like_dom_sf"/>
</dbReference>
<evidence type="ECO:0000259" key="3">
    <source>
        <dbReference type="PROSITE" id="PS50011"/>
    </source>
</evidence>
<dbReference type="GO" id="GO:0007166">
    <property type="term" value="P:cell surface receptor signaling pathway"/>
    <property type="evidence" value="ECO:0007669"/>
    <property type="project" value="InterPro"/>
</dbReference>
<dbReference type="SUPFAM" id="SSF56112">
    <property type="entry name" value="Protein kinase-like (PK-like)"/>
    <property type="match status" value="1"/>
</dbReference>
<dbReference type="Gene3D" id="1.20.930.20">
    <property type="entry name" value="Adaptor protein Cbl, N-terminal domain"/>
    <property type="match status" value="1"/>
</dbReference>
<protein>
    <recommendedName>
        <fullName evidence="3">Protein kinase domain-containing protein</fullName>
    </recommendedName>
</protein>
<dbReference type="EMBL" id="CAJMWR010004200">
    <property type="protein sequence ID" value="CAE6488884.1"/>
    <property type="molecule type" value="Genomic_DNA"/>
</dbReference>
<gene>
    <name evidence="4" type="ORF">RDB_LOCUS145224</name>
</gene>
<evidence type="ECO:0000313" key="4">
    <source>
        <dbReference type="EMBL" id="CAE6488884.1"/>
    </source>
</evidence>
<evidence type="ECO:0000313" key="5">
    <source>
        <dbReference type="Proteomes" id="UP000663840"/>
    </source>
</evidence>
<feature type="region of interest" description="Disordered" evidence="2">
    <location>
        <begin position="7"/>
        <end position="63"/>
    </location>
</feature>